<dbReference type="EMBL" id="GBRD01003584">
    <property type="protein sequence ID" value="JAG62237.1"/>
    <property type="molecule type" value="Transcribed_RNA"/>
</dbReference>
<evidence type="ECO:0000313" key="2">
    <source>
        <dbReference type="EMBL" id="JAG01204.1"/>
    </source>
</evidence>
<feature type="domain" description="CFA20" evidence="1">
    <location>
        <begin position="1"/>
        <end position="184"/>
    </location>
</feature>
<reference evidence="2" key="2">
    <citation type="submission" date="2014-07" db="EMBL/GenBank/DDBJ databases">
        <authorList>
            <person name="Hull J."/>
        </authorList>
    </citation>
    <scope>NUCLEOTIDE SEQUENCE</scope>
</reference>
<dbReference type="EMBL" id="GBHO01042400">
    <property type="protein sequence ID" value="JAG01204.1"/>
    <property type="molecule type" value="Transcribed_RNA"/>
</dbReference>
<reference evidence="2" key="1">
    <citation type="journal article" date="2014" name="PLoS ONE">
        <title>Transcriptome-Based Identification of ABC Transporters in the Western Tarnished Plant Bug Lygus hesperus.</title>
        <authorList>
            <person name="Hull J.J."/>
            <person name="Chaney K."/>
            <person name="Geib S.M."/>
            <person name="Fabrick J.A."/>
            <person name="Brent C.S."/>
            <person name="Walsh D."/>
            <person name="Lavine L.C."/>
        </authorList>
    </citation>
    <scope>NUCLEOTIDE SEQUENCE</scope>
</reference>
<proteinExistence type="predicted"/>
<organism evidence="2">
    <name type="scientific">Lygus hesperus</name>
    <name type="common">Western plant bug</name>
    <dbReference type="NCBI Taxonomy" id="30085"/>
    <lineage>
        <taxon>Eukaryota</taxon>
        <taxon>Metazoa</taxon>
        <taxon>Ecdysozoa</taxon>
        <taxon>Arthropoda</taxon>
        <taxon>Hexapoda</taxon>
        <taxon>Insecta</taxon>
        <taxon>Pterygota</taxon>
        <taxon>Neoptera</taxon>
        <taxon>Paraneoptera</taxon>
        <taxon>Hemiptera</taxon>
        <taxon>Heteroptera</taxon>
        <taxon>Panheteroptera</taxon>
        <taxon>Cimicomorpha</taxon>
        <taxon>Miridae</taxon>
        <taxon>Mirini</taxon>
        <taxon>Lygus</taxon>
    </lineage>
</organism>
<dbReference type="Pfam" id="PF05018">
    <property type="entry name" value="CFA20_dom"/>
    <property type="match status" value="1"/>
</dbReference>
<reference evidence="3" key="3">
    <citation type="submission" date="2014-09" db="EMBL/GenBank/DDBJ databases">
        <authorList>
            <person name="Magalhaes I.L.F."/>
            <person name="Oliveira U."/>
            <person name="Santos F.R."/>
            <person name="Vidigal T.H.D.A."/>
            <person name="Brescovit A.D."/>
            <person name="Santos A.J."/>
        </authorList>
    </citation>
    <scope>NUCLEOTIDE SEQUENCE</scope>
</reference>
<dbReference type="PROSITE" id="PS51257">
    <property type="entry name" value="PROKAR_LIPOPROTEIN"/>
    <property type="match status" value="1"/>
</dbReference>
<protein>
    <recommendedName>
        <fullName evidence="1">CFA20 domain-containing protein</fullName>
    </recommendedName>
</protein>
<sequence>MFRNSYQNGLLSIFYSCGSRPLRLWSKNVKNGYVKRVTDEQVKSLVLELIGNNVVSTYIACPADMSESLGIKLPFLVLIVKNLKKYFTFEIQVVDDQEFKRKFHISNGITKAKINPFVAQLPMTLFPGWNEIQFNMAELTKKAYGTTFVEARRIHVHANCRLRRVYFTDRIYADDDLPDEYKLFASDVPLKPGLLGVGSERRADNKVQLEINTGYSSMTLVN</sequence>
<dbReference type="InterPro" id="IPR040441">
    <property type="entry name" value="CFA20/CFAP20DC"/>
</dbReference>
<dbReference type="AlphaFoldDB" id="A0A0A9W058"/>
<dbReference type="PANTHER" id="PTHR12458">
    <property type="entry name" value="ORF PROTEIN"/>
    <property type="match status" value="1"/>
</dbReference>
<dbReference type="InterPro" id="IPR007714">
    <property type="entry name" value="CFA20_dom"/>
</dbReference>
<accession>A0A0A9W058</accession>
<evidence type="ECO:0000313" key="3">
    <source>
        <dbReference type="EMBL" id="JAG62237.1"/>
    </source>
</evidence>
<name>A0A0A9W058_LYGHE</name>
<gene>
    <name evidence="2" type="ORF">CM83_14389</name>
</gene>
<evidence type="ECO:0000259" key="1">
    <source>
        <dbReference type="Pfam" id="PF05018"/>
    </source>
</evidence>